<gene>
    <name evidence="3" type="ORF">DXX93_10955</name>
</gene>
<dbReference type="OrthoDB" id="7178350at2"/>
<dbReference type="InterPro" id="IPR033856">
    <property type="entry name" value="Trp_halogen"/>
</dbReference>
<dbReference type="InterPro" id="IPR036188">
    <property type="entry name" value="FAD/NAD-bd_sf"/>
</dbReference>
<proteinExistence type="predicted"/>
<organism evidence="3 4">
    <name type="scientific">Thalassotalea euphylliae</name>
    <dbReference type="NCBI Taxonomy" id="1655234"/>
    <lineage>
        <taxon>Bacteria</taxon>
        <taxon>Pseudomonadati</taxon>
        <taxon>Pseudomonadota</taxon>
        <taxon>Gammaproteobacteria</taxon>
        <taxon>Alteromonadales</taxon>
        <taxon>Colwelliaceae</taxon>
        <taxon>Thalassotalea</taxon>
    </lineage>
</organism>
<keyword evidence="2" id="KW-0285">Flavoprotein</keyword>
<evidence type="ECO:0000313" key="4">
    <source>
        <dbReference type="Proteomes" id="UP000256478"/>
    </source>
</evidence>
<dbReference type="GO" id="GO:0004497">
    <property type="term" value="F:monooxygenase activity"/>
    <property type="evidence" value="ECO:0007669"/>
    <property type="project" value="InterPro"/>
</dbReference>
<protein>
    <submittedName>
        <fullName evidence="3">Tryptophan 7-halogenase</fullName>
    </submittedName>
</protein>
<dbReference type="SUPFAM" id="SSF51905">
    <property type="entry name" value="FAD/NAD(P)-binding domain"/>
    <property type="match status" value="1"/>
</dbReference>
<evidence type="ECO:0000256" key="1">
    <source>
        <dbReference type="PIRSR" id="PIRSR011396-1"/>
    </source>
</evidence>
<feature type="active site" evidence="1">
    <location>
        <position position="82"/>
    </location>
</feature>
<dbReference type="AlphaFoldDB" id="A0A3E0TRB7"/>
<comment type="caution">
    <text evidence="3">The sequence shown here is derived from an EMBL/GenBank/DDBJ whole genome shotgun (WGS) entry which is preliminary data.</text>
</comment>
<dbReference type="Proteomes" id="UP000256478">
    <property type="component" value="Unassembled WGS sequence"/>
</dbReference>
<accession>A0A3E0TRB7</accession>
<dbReference type="Gene3D" id="3.50.50.60">
    <property type="entry name" value="FAD/NAD(P)-binding domain"/>
    <property type="match status" value="1"/>
</dbReference>
<feature type="binding site" evidence="2">
    <location>
        <begin position="13"/>
        <end position="16"/>
    </location>
    <ligand>
        <name>FAD</name>
        <dbReference type="ChEBI" id="CHEBI:57692"/>
    </ligand>
</feature>
<dbReference type="EMBL" id="QUOU01000001">
    <property type="protein sequence ID" value="REL27028.1"/>
    <property type="molecule type" value="Genomic_DNA"/>
</dbReference>
<evidence type="ECO:0000256" key="2">
    <source>
        <dbReference type="PIRSR" id="PIRSR011396-2"/>
    </source>
</evidence>
<feature type="binding site" evidence="2">
    <location>
        <position position="354"/>
    </location>
    <ligand>
        <name>L-tryptophan</name>
        <dbReference type="ChEBI" id="CHEBI:57912"/>
    </ligand>
</feature>
<name>A0A3E0TRB7_9GAMM</name>
<evidence type="ECO:0000313" key="3">
    <source>
        <dbReference type="EMBL" id="REL27028.1"/>
    </source>
</evidence>
<reference evidence="3 4" key="1">
    <citation type="submission" date="2018-08" db="EMBL/GenBank/DDBJ databases">
        <title>Thalassotalea euphylliae genome.</title>
        <authorList>
            <person name="Summers S."/>
            <person name="Rice S.A."/>
            <person name="Freckelton M.L."/>
            <person name="Nedved B.T."/>
            <person name="Hadfield M.G."/>
        </authorList>
    </citation>
    <scope>NUCLEOTIDE SEQUENCE [LARGE SCALE GENOMIC DNA]</scope>
    <source>
        <strain evidence="3 4">H1</strain>
    </source>
</reference>
<keyword evidence="2" id="KW-0274">FAD</keyword>
<feature type="binding site" evidence="2">
    <location>
        <position position="345"/>
    </location>
    <ligand>
        <name>FAD</name>
        <dbReference type="ChEBI" id="CHEBI:57692"/>
    </ligand>
</feature>
<feature type="binding site" evidence="2">
    <location>
        <position position="190"/>
    </location>
    <ligand>
        <name>FAD</name>
        <dbReference type="ChEBI" id="CHEBI:57692"/>
    </ligand>
</feature>
<dbReference type="GO" id="GO:0000166">
    <property type="term" value="F:nucleotide binding"/>
    <property type="evidence" value="ECO:0007669"/>
    <property type="project" value="UniProtKB-KW"/>
</dbReference>
<dbReference type="InterPro" id="IPR006905">
    <property type="entry name" value="Flavin_halogenase"/>
</dbReference>
<feature type="binding site" evidence="2">
    <location>
        <position position="82"/>
    </location>
    <ligand>
        <name>7-chloro-L-tryptophan</name>
        <dbReference type="ChEBI" id="CHEBI:58713"/>
    </ligand>
</feature>
<dbReference type="Pfam" id="PF04820">
    <property type="entry name" value="Trp_halogenase"/>
    <property type="match status" value="1"/>
</dbReference>
<sequence length="519" mass="58380">MTKDVTHIVVVGGGTAGWLSASIIAAHYQTQGDKAINVTLVESPDVATIGVGEGTWPSMRGTLKKLGISEAEFILHCDASFKQASKFNNWLYEEESGGDSYYHPFTIPTGFFEANIAEHWLPYREQINFANATSSQSHLCEQGKAPKQIATPEYAFLQNYGYHLDAGKFSDFLTKHCTEKLAVTHVKDNVTKVNSHDDGAIASVATAQHGEIEGDLFIDCTGFTGILIDQHYGISLKLQDHILFNDRALAAQVPYSQADASIASHTVSTAQDNGWLWDIGLQSRRGVGHVYASNFTSDEQAEIDLRRYISRTSDIQEDDINVRKLVINPGYREKFWHQNCVAIGLSAGFIEPLEASAIALIELSANFVAEQLPANSDVMAITAARFNRKFSHRWQRIIEFLKLHYVLSKRESDYWQANRRTQTIPDELRELLSLWRYQTPYQYDTHQTEELFPAASFQYILYGMGFETQLPAREKRASVAAQAQQIFNENKQRTAKLMHALPSNRELINKIKQYGLSKV</sequence>
<dbReference type="PANTHER" id="PTHR43747:SF4">
    <property type="entry name" value="FLAVIN-DEPENDENT TRYPTOPHAN HALOGENASE"/>
    <property type="match status" value="1"/>
</dbReference>
<dbReference type="RefSeq" id="WP_116008129.1">
    <property type="nucleotide sequence ID" value="NZ_QUOU01000001.1"/>
</dbReference>
<dbReference type="InterPro" id="IPR050816">
    <property type="entry name" value="Flavin-dep_Halogenase_NPB"/>
</dbReference>
<keyword evidence="2" id="KW-0547">Nucleotide-binding</keyword>
<dbReference type="PIRSF" id="PIRSF011396">
    <property type="entry name" value="Trp_halogenase"/>
    <property type="match status" value="1"/>
</dbReference>
<feature type="binding site" evidence="2">
    <location>
        <position position="358"/>
    </location>
    <ligand>
        <name>FAD</name>
        <dbReference type="ChEBI" id="CHEBI:57692"/>
    </ligand>
</feature>
<dbReference type="PANTHER" id="PTHR43747">
    <property type="entry name" value="FAD-BINDING PROTEIN"/>
    <property type="match status" value="1"/>
</dbReference>